<dbReference type="Proteomes" id="UP000278962">
    <property type="component" value="Unassembled WGS sequence"/>
</dbReference>
<keyword evidence="2 4" id="KW-0479">Metal-binding</keyword>
<evidence type="ECO:0000256" key="1">
    <source>
        <dbReference type="ARBA" id="ARBA00022617"/>
    </source>
</evidence>
<keyword evidence="1 4" id="KW-0349">Heme</keyword>
<dbReference type="Gene3D" id="1.10.760.10">
    <property type="entry name" value="Cytochrome c-like domain"/>
    <property type="match status" value="1"/>
</dbReference>
<dbReference type="PROSITE" id="PS51007">
    <property type="entry name" value="CYTC"/>
    <property type="match status" value="1"/>
</dbReference>
<gene>
    <name evidence="7" type="ORF">C8N24_1781</name>
</gene>
<keyword evidence="8" id="KW-1185">Reference proteome</keyword>
<evidence type="ECO:0000256" key="2">
    <source>
        <dbReference type="ARBA" id="ARBA00022723"/>
    </source>
</evidence>
<dbReference type="OrthoDB" id="5243921at2"/>
<dbReference type="GO" id="GO:0020037">
    <property type="term" value="F:heme binding"/>
    <property type="evidence" value="ECO:0007669"/>
    <property type="project" value="InterPro"/>
</dbReference>
<organism evidence="7 8">
    <name type="scientific">Solirubrobacter pauli</name>
    <dbReference type="NCBI Taxonomy" id="166793"/>
    <lineage>
        <taxon>Bacteria</taxon>
        <taxon>Bacillati</taxon>
        <taxon>Actinomycetota</taxon>
        <taxon>Thermoleophilia</taxon>
        <taxon>Solirubrobacterales</taxon>
        <taxon>Solirubrobacteraceae</taxon>
        <taxon>Solirubrobacter</taxon>
    </lineage>
</organism>
<protein>
    <submittedName>
        <fullName evidence="7">Cytochrome c</fullName>
    </submittedName>
</protein>
<feature type="signal peptide" evidence="5">
    <location>
        <begin position="1"/>
        <end position="28"/>
    </location>
</feature>
<dbReference type="Pfam" id="PF00034">
    <property type="entry name" value="Cytochrom_C"/>
    <property type="match status" value="1"/>
</dbReference>
<keyword evidence="3 4" id="KW-0408">Iron</keyword>
<evidence type="ECO:0000256" key="3">
    <source>
        <dbReference type="ARBA" id="ARBA00023004"/>
    </source>
</evidence>
<evidence type="ECO:0000256" key="4">
    <source>
        <dbReference type="PROSITE-ProRule" id="PRU00433"/>
    </source>
</evidence>
<feature type="domain" description="Cytochrome c" evidence="6">
    <location>
        <begin position="38"/>
        <end position="125"/>
    </location>
</feature>
<accession>A0A660LAB6</accession>
<dbReference type="InterPro" id="IPR009056">
    <property type="entry name" value="Cyt_c-like_dom"/>
</dbReference>
<dbReference type="AlphaFoldDB" id="A0A660LAB6"/>
<reference evidence="7 8" key="1">
    <citation type="submission" date="2018-10" db="EMBL/GenBank/DDBJ databases">
        <title>Genomic Encyclopedia of Archaeal and Bacterial Type Strains, Phase II (KMG-II): from individual species to whole genera.</title>
        <authorList>
            <person name="Goeker M."/>
        </authorList>
    </citation>
    <scope>NUCLEOTIDE SEQUENCE [LARGE SCALE GENOMIC DNA]</scope>
    <source>
        <strain evidence="7 8">DSM 14954</strain>
    </source>
</reference>
<evidence type="ECO:0000259" key="6">
    <source>
        <dbReference type="PROSITE" id="PS51007"/>
    </source>
</evidence>
<proteinExistence type="predicted"/>
<sequence>MLSHPMTRFRRALLIATLFAATAGAVSACGEEGISVASNEQRAAELFTERCSGCHTLSQAGTQGSTTNIRTREYKDGPNFNQRHVSRNCALYAIRNGGFSSGPMPQNIVTGEEAELLADFLAKYSKPEVVGGSQAAQDCPPAG</sequence>
<dbReference type="SUPFAM" id="SSF46626">
    <property type="entry name" value="Cytochrome c"/>
    <property type="match status" value="1"/>
</dbReference>
<evidence type="ECO:0000313" key="8">
    <source>
        <dbReference type="Proteomes" id="UP000278962"/>
    </source>
</evidence>
<comment type="caution">
    <text evidence="7">The sequence shown here is derived from an EMBL/GenBank/DDBJ whole genome shotgun (WGS) entry which is preliminary data.</text>
</comment>
<dbReference type="GO" id="GO:0009055">
    <property type="term" value="F:electron transfer activity"/>
    <property type="evidence" value="ECO:0007669"/>
    <property type="project" value="InterPro"/>
</dbReference>
<evidence type="ECO:0000256" key="5">
    <source>
        <dbReference type="SAM" id="SignalP"/>
    </source>
</evidence>
<evidence type="ECO:0000313" key="7">
    <source>
        <dbReference type="EMBL" id="RKQ91942.1"/>
    </source>
</evidence>
<dbReference type="GO" id="GO:0046872">
    <property type="term" value="F:metal ion binding"/>
    <property type="evidence" value="ECO:0007669"/>
    <property type="project" value="UniProtKB-KW"/>
</dbReference>
<keyword evidence="5" id="KW-0732">Signal</keyword>
<name>A0A660LAB6_9ACTN</name>
<dbReference type="InterPro" id="IPR036909">
    <property type="entry name" value="Cyt_c-like_dom_sf"/>
</dbReference>
<dbReference type="EMBL" id="RBIL01000001">
    <property type="protein sequence ID" value="RKQ91942.1"/>
    <property type="molecule type" value="Genomic_DNA"/>
</dbReference>
<feature type="chain" id="PRO_5024800191" evidence="5">
    <location>
        <begin position="29"/>
        <end position="143"/>
    </location>
</feature>